<dbReference type="PROSITE" id="PS51480">
    <property type="entry name" value="DHAL"/>
    <property type="match status" value="1"/>
</dbReference>
<reference evidence="8" key="1">
    <citation type="submission" date="2016-10" db="EMBL/GenBank/DDBJ databases">
        <authorList>
            <person name="Varghese N."/>
            <person name="Submissions S."/>
        </authorList>
    </citation>
    <scope>NUCLEOTIDE SEQUENCE [LARGE SCALE GENOMIC DNA]</scope>
    <source>
        <strain evidence="8">ATCC 25963</strain>
    </source>
</reference>
<evidence type="ECO:0000313" key="7">
    <source>
        <dbReference type="EMBL" id="SFF19992.1"/>
    </source>
</evidence>
<dbReference type="GO" id="GO:0019563">
    <property type="term" value="P:glycerol catabolic process"/>
    <property type="evidence" value="ECO:0007669"/>
    <property type="project" value="TreeGrafter"/>
</dbReference>
<evidence type="ECO:0000256" key="2">
    <source>
        <dbReference type="ARBA" id="ARBA00022741"/>
    </source>
</evidence>
<dbReference type="GO" id="GO:0004371">
    <property type="term" value="F:glycerone kinase activity"/>
    <property type="evidence" value="ECO:0007669"/>
    <property type="project" value="InterPro"/>
</dbReference>
<evidence type="ECO:0000259" key="5">
    <source>
        <dbReference type="PROSITE" id="PS51480"/>
    </source>
</evidence>
<dbReference type="Gene3D" id="3.30.1180.20">
    <property type="entry name" value="Dihydroxyacetone kinase, domain 2"/>
    <property type="match status" value="1"/>
</dbReference>
<dbReference type="FunFam" id="1.25.40.340:FF:000002">
    <property type="entry name" value="Dihydroxyacetone kinase, L subunit"/>
    <property type="match status" value="1"/>
</dbReference>
<dbReference type="EMBL" id="FOMX01000034">
    <property type="protein sequence ID" value="SFF19992.1"/>
    <property type="molecule type" value="Genomic_DNA"/>
</dbReference>
<protein>
    <submittedName>
        <fullName evidence="7">Dihydroxyacetone kinase</fullName>
    </submittedName>
</protein>
<keyword evidence="1" id="KW-0808">Transferase</keyword>
<proteinExistence type="predicted"/>
<evidence type="ECO:0000256" key="1">
    <source>
        <dbReference type="ARBA" id="ARBA00022679"/>
    </source>
</evidence>
<gene>
    <name evidence="7" type="ORF">SAMN02745121_07475</name>
</gene>
<dbReference type="PANTHER" id="PTHR28629">
    <property type="entry name" value="TRIOKINASE/FMN CYCLASE"/>
    <property type="match status" value="1"/>
</dbReference>
<evidence type="ECO:0000313" key="8">
    <source>
        <dbReference type="Proteomes" id="UP000199400"/>
    </source>
</evidence>
<organism evidence="7 8">
    <name type="scientific">Nannocystis exedens</name>
    <dbReference type="NCBI Taxonomy" id="54"/>
    <lineage>
        <taxon>Bacteria</taxon>
        <taxon>Pseudomonadati</taxon>
        <taxon>Myxococcota</taxon>
        <taxon>Polyangia</taxon>
        <taxon>Nannocystales</taxon>
        <taxon>Nannocystaceae</taxon>
        <taxon>Nannocystis</taxon>
    </lineage>
</organism>
<evidence type="ECO:0000256" key="3">
    <source>
        <dbReference type="ARBA" id="ARBA00022777"/>
    </source>
</evidence>
<evidence type="ECO:0000256" key="4">
    <source>
        <dbReference type="ARBA" id="ARBA00022840"/>
    </source>
</evidence>
<dbReference type="Gene3D" id="3.40.50.10440">
    <property type="entry name" value="Dihydroxyacetone kinase, domain 1"/>
    <property type="match status" value="1"/>
</dbReference>
<dbReference type="SMART" id="SM01120">
    <property type="entry name" value="Dak2"/>
    <property type="match status" value="1"/>
</dbReference>
<dbReference type="GO" id="GO:0005829">
    <property type="term" value="C:cytosol"/>
    <property type="evidence" value="ECO:0007669"/>
    <property type="project" value="TreeGrafter"/>
</dbReference>
<keyword evidence="4" id="KW-0067">ATP-binding</keyword>
<keyword evidence="2" id="KW-0547">Nucleotide-binding</keyword>
<dbReference type="FunFam" id="3.40.50.10440:FF:000001">
    <property type="entry name" value="Dihydroxyacetone kinase, DhaK subunit"/>
    <property type="match status" value="1"/>
</dbReference>
<dbReference type="InterPro" id="IPR036117">
    <property type="entry name" value="DhaL_dom_sf"/>
</dbReference>
<dbReference type="InterPro" id="IPR004006">
    <property type="entry name" value="DhaK_dom"/>
</dbReference>
<dbReference type="Proteomes" id="UP000199400">
    <property type="component" value="Unassembled WGS sequence"/>
</dbReference>
<dbReference type="PANTHER" id="PTHR28629:SF4">
    <property type="entry name" value="TRIOKINASE_FMN CYCLASE"/>
    <property type="match status" value="1"/>
</dbReference>
<name>A0A1I2GR96_9BACT</name>
<dbReference type="PROSITE" id="PS51481">
    <property type="entry name" value="DHAK"/>
    <property type="match status" value="1"/>
</dbReference>
<feature type="domain" description="DhaL" evidence="5">
    <location>
        <begin position="367"/>
        <end position="556"/>
    </location>
</feature>
<dbReference type="STRING" id="54.SAMN02745121_07475"/>
<dbReference type="SUPFAM" id="SSF101473">
    <property type="entry name" value="DhaL-like"/>
    <property type="match status" value="1"/>
</dbReference>
<dbReference type="InterPro" id="IPR050861">
    <property type="entry name" value="Dihydroxyacetone_Kinase"/>
</dbReference>
<dbReference type="SUPFAM" id="SSF82549">
    <property type="entry name" value="DAK1/DegV-like"/>
    <property type="match status" value="1"/>
</dbReference>
<dbReference type="GO" id="GO:0005524">
    <property type="term" value="F:ATP binding"/>
    <property type="evidence" value="ECO:0007669"/>
    <property type="project" value="UniProtKB-KW"/>
</dbReference>
<accession>A0A1I2GR96</accession>
<sequence length="560" mass="57175">MGADQGRRLCDHRRVKHFINERADIVREAIDAAVMLGEGKLARLDGYPAIKVVVRTDWDRGRVAVISGGGAGHEPAHVGFVGDGMLTAAVSGEIFASPSVDAVLAAILAVTGAPGCLLVVKNYTGDRLNFGLAAEKARALGLDVEVVVVGDDIAIPEAPRPRGVAGTLFVHKVAGHLARDGAPLSEVKRAAERVAGAVCSLGLSFSSCTIPGQPAEARLGPDEVELGLGIHGEPGAEKIRYAPVRELAEVLVSRLHARLDDAGSPVALLVNDLGGVPPIEIAVATGSLLASMRREVGLVFGPARLMTSLDMKGLSLSALALDPELERALLSPVGPAAWVPGRRVARVAPVPLPARLRPEPLAPSVHDARRRVVEVVCEELVAREAELNALDAKVGDGDTGTTFATAARAVLAELDRLPFADAGALCAAIAGHLSSVMGGSSGILLSIGVSAMGVAARAAQDWPAALRAGVQRIQQVGGAEAGDRTMLDALLPAIAALAADEGLAAAAAAAQRGAEATRTMTRTHAGRASYVPESALRGVPDPGAVAVAAIFGALAAASPA</sequence>
<dbReference type="Pfam" id="PF02733">
    <property type="entry name" value="Dak1"/>
    <property type="match status" value="1"/>
</dbReference>
<dbReference type="InterPro" id="IPR004007">
    <property type="entry name" value="DhaL_dom"/>
</dbReference>
<dbReference type="Gene3D" id="1.25.40.340">
    <property type="match status" value="1"/>
</dbReference>
<feature type="domain" description="DhaK" evidence="6">
    <location>
        <begin position="21"/>
        <end position="338"/>
    </location>
</feature>
<keyword evidence="3 7" id="KW-0418">Kinase</keyword>
<dbReference type="Pfam" id="PF02734">
    <property type="entry name" value="Dak2"/>
    <property type="match status" value="1"/>
</dbReference>
<evidence type="ECO:0000259" key="6">
    <source>
        <dbReference type="PROSITE" id="PS51481"/>
    </source>
</evidence>
<keyword evidence="8" id="KW-1185">Reference proteome</keyword>
<dbReference type="AlphaFoldDB" id="A0A1I2GR96"/>